<reference evidence="1 2" key="1">
    <citation type="submission" date="2022-05" db="EMBL/GenBank/DDBJ databases">
        <authorList>
            <person name="Zhou X."/>
            <person name="Li K."/>
            <person name="Man Y."/>
        </authorList>
    </citation>
    <scope>NUCLEOTIDE SEQUENCE [LARGE SCALE GENOMIC DNA]</scope>
    <source>
        <strain evidence="1 2">MS405</strain>
    </source>
</reference>
<protein>
    <submittedName>
        <fullName evidence="1">Ribbon-helix-helix domain-containing protein</fullName>
    </submittedName>
</protein>
<dbReference type="RefSeq" id="WP_249588408.1">
    <property type="nucleotide sequence ID" value="NZ_BAAAQL010000037.1"/>
</dbReference>
<dbReference type="EMBL" id="CP097289">
    <property type="protein sequence ID" value="UQT56988.1"/>
    <property type="molecule type" value="Genomic_DNA"/>
</dbReference>
<sequence>MATKKVTVTIPEDLLEEIRSEVDERGISAYVTEALRAQRDRDQLRELSDWLQEEHGPVTDEERQQFAAELAEIEAEHARRRDHGSNGAAA</sequence>
<evidence type="ECO:0000313" key="1">
    <source>
        <dbReference type="EMBL" id="UQT56988.1"/>
    </source>
</evidence>
<accession>A0ABY4PVK5</accession>
<organism evidence="1 2">
    <name type="scientific">Streptomyces durmitorensis</name>
    <dbReference type="NCBI Taxonomy" id="319947"/>
    <lineage>
        <taxon>Bacteria</taxon>
        <taxon>Bacillati</taxon>
        <taxon>Actinomycetota</taxon>
        <taxon>Actinomycetes</taxon>
        <taxon>Kitasatosporales</taxon>
        <taxon>Streptomycetaceae</taxon>
        <taxon>Streptomyces</taxon>
    </lineage>
</organism>
<keyword evidence="2" id="KW-1185">Reference proteome</keyword>
<proteinExistence type="predicted"/>
<evidence type="ECO:0000313" key="2">
    <source>
        <dbReference type="Proteomes" id="UP000829992"/>
    </source>
</evidence>
<gene>
    <name evidence="1" type="ORF">M4V62_18810</name>
</gene>
<name>A0ABY4PVK5_9ACTN</name>
<dbReference type="Proteomes" id="UP000829992">
    <property type="component" value="Chromosome"/>
</dbReference>